<protein>
    <submittedName>
        <fullName evidence="1">7430_t:CDS:1</fullName>
    </submittedName>
</protein>
<evidence type="ECO:0000313" key="2">
    <source>
        <dbReference type="Proteomes" id="UP000789366"/>
    </source>
</evidence>
<proteinExistence type="predicted"/>
<organism evidence="1 2">
    <name type="scientific">Cetraspora pellucida</name>
    <dbReference type="NCBI Taxonomy" id="1433469"/>
    <lineage>
        <taxon>Eukaryota</taxon>
        <taxon>Fungi</taxon>
        <taxon>Fungi incertae sedis</taxon>
        <taxon>Mucoromycota</taxon>
        <taxon>Glomeromycotina</taxon>
        <taxon>Glomeromycetes</taxon>
        <taxon>Diversisporales</taxon>
        <taxon>Gigasporaceae</taxon>
        <taxon>Cetraspora</taxon>
    </lineage>
</organism>
<dbReference type="Proteomes" id="UP000789366">
    <property type="component" value="Unassembled WGS sequence"/>
</dbReference>
<comment type="caution">
    <text evidence="1">The sequence shown here is derived from an EMBL/GenBank/DDBJ whole genome shotgun (WGS) entry which is preliminary data.</text>
</comment>
<gene>
    <name evidence="1" type="ORF">SPELUC_LOCUS16760</name>
</gene>
<feature type="non-terminal residue" evidence="1">
    <location>
        <position position="1"/>
    </location>
</feature>
<sequence length="43" mass="4678">PTSTQNANYQENINGILKNIAQAFRDAATEVAKEGNNDTNQRG</sequence>
<name>A0ACA9RBW2_9GLOM</name>
<accession>A0ACA9RBW2</accession>
<evidence type="ECO:0000313" key="1">
    <source>
        <dbReference type="EMBL" id="CAG8785562.1"/>
    </source>
</evidence>
<reference evidence="1" key="1">
    <citation type="submission" date="2021-06" db="EMBL/GenBank/DDBJ databases">
        <authorList>
            <person name="Kallberg Y."/>
            <person name="Tangrot J."/>
            <person name="Rosling A."/>
        </authorList>
    </citation>
    <scope>NUCLEOTIDE SEQUENCE</scope>
    <source>
        <strain evidence="1">28 12/20/2015</strain>
    </source>
</reference>
<dbReference type="EMBL" id="CAJVPW010064189">
    <property type="protein sequence ID" value="CAG8785562.1"/>
    <property type="molecule type" value="Genomic_DNA"/>
</dbReference>
<keyword evidence="2" id="KW-1185">Reference proteome</keyword>